<evidence type="ECO:0000256" key="4">
    <source>
        <dbReference type="SAM" id="MobiDB-lite"/>
    </source>
</evidence>
<feature type="compositionally biased region" description="Basic residues" evidence="4">
    <location>
        <begin position="43"/>
        <end position="54"/>
    </location>
</feature>
<evidence type="ECO:0000259" key="5">
    <source>
        <dbReference type="PROSITE" id="PS50048"/>
    </source>
</evidence>
<accession>A0ABR3PFI9</accession>
<dbReference type="Pfam" id="PF00172">
    <property type="entry name" value="Zn_clus"/>
    <property type="match status" value="1"/>
</dbReference>
<dbReference type="PROSITE" id="PS50048">
    <property type="entry name" value="ZN2_CY6_FUNGAL_2"/>
    <property type="match status" value="1"/>
</dbReference>
<dbReference type="InterPro" id="IPR036864">
    <property type="entry name" value="Zn2-C6_fun-type_DNA-bd_sf"/>
</dbReference>
<dbReference type="PANTHER" id="PTHR31001">
    <property type="entry name" value="UNCHARACTERIZED TRANSCRIPTIONAL REGULATORY PROTEIN"/>
    <property type="match status" value="1"/>
</dbReference>
<evidence type="ECO:0000313" key="6">
    <source>
        <dbReference type="EMBL" id="KAL1304901.1"/>
    </source>
</evidence>
<reference evidence="6 7" key="1">
    <citation type="submission" date="2024-07" db="EMBL/GenBank/DDBJ databases">
        <title>Draft sequence of the Neodothiora populina.</title>
        <authorList>
            <person name="Drown D.D."/>
            <person name="Schuette U.S."/>
            <person name="Buechlein A.B."/>
            <person name="Rusch D.R."/>
            <person name="Winton L.W."/>
            <person name="Adams G.A."/>
        </authorList>
    </citation>
    <scope>NUCLEOTIDE SEQUENCE [LARGE SCALE GENOMIC DNA]</scope>
    <source>
        <strain evidence="6 7">CPC 39397</strain>
    </source>
</reference>
<sequence>MQRASCLDCHRRKLKCSREATGCSNCRKHDRPCEYPAAEARARGKRGPYQKRATKREGDFGQGHQASEAKYRELASCIDKPTLDSPRISVNCVTDDHASPHRYSSGIPDRPFNVMQNHPSFDQTLQLWRIFVERVDPLTKVIHRPSLQQKILTSRTSIHDIDSSLTTLMYSIYHAAVKSTSDAEAQRLFGASRDVLIGHFEAAVEQSLALVHMSNIPDFVMLQALVLYICTLRLQDRGRQLWPLFGLAVRMAQLLHMDGKEVEEGVSILEMELRRRIWWTLVWLEKLCAEDLMSQPASIMTWSRCPFPLNVNDDDLDAEARNHPHARNEVTEMTFCLLRFEMLKLFFDISKPRLDIAIDDIVQQGGIADQRVVVLSETRRRITDKYLQHCKSTRPFDWLVLTFAEVFLCKAELMAHRAVQSDNDVFRLSLIVVKNTYHIQTEPRAKVWSWAFRDFVQSHALMRVVSELCKGESLIVDSLAISEAWHFIEFIVKRIPSHRLRDPSIRPIVTLMGLAHKSQTGPAPQQPVRSSFPWRASDTNKGIAPSGNLESLKAFPDAWAESAITWGSNFLNAAITTLESANISDTSLSSPPDATIGIDGLSTHTFVWPAPDLVVNDTCDNIDWSHWDASMTVFNKAFAPGSA</sequence>
<dbReference type="PROSITE" id="PS00463">
    <property type="entry name" value="ZN2_CY6_FUNGAL_1"/>
    <property type="match status" value="1"/>
</dbReference>
<keyword evidence="7" id="KW-1185">Reference proteome</keyword>
<dbReference type="CDD" id="cd12148">
    <property type="entry name" value="fungal_TF_MHR"/>
    <property type="match status" value="1"/>
</dbReference>
<feature type="region of interest" description="Disordered" evidence="4">
    <location>
        <begin position="39"/>
        <end position="67"/>
    </location>
</feature>
<feature type="domain" description="Zn(2)-C6 fungal-type" evidence="5">
    <location>
        <begin position="5"/>
        <end position="35"/>
    </location>
</feature>
<dbReference type="SMART" id="SM00906">
    <property type="entry name" value="Fungal_trans"/>
    <property type="match status" value="1"/>
</dbReference>
<comment type="caution">
    <text evidence="6">The sequence shown here is derived from an EMBL/GenBank/DDBJ whole genome shotgun (WGS) entry which is preliminary data.</text>
</comment>
<gene>
    <name evidence="6" type="ORF">AAFC00_003819</name>
</gene>
<evidence type="ECO:0000256" key="3">
    <source>
        <dbReference type="ARBA" id="ARBA00023242"/>
    </source>
</evidence>
<dbReference type="InterPro" id="IPR007219">
    <property type="entry name" value="XnlR_reg_dom"/>
</dbReference>
<dbReference type="InterPro" id="IPR001138">
    <property type="entry name" value="Zn2Cys6_DnaBD"/>
</dbReference>
<dbReference type="Gene3D" id="4.10.240.10">
    <property type="entry name" value="Zn(2)-C6 fungal-type DNA-binding domain"/>
    <property type="match status" value="1"/>
</dbReference>
<name>A0ABR3PFI9_9PEZI</name>
<comment type="subcellular location">
    <subcellularLocation>
        <location evidence="1">Nucleus</location>
    </subcellularLocation>
</comment>
<dbReference type="RefSeq" id="XP_069201175.1">
    <property type="nucleotide sequence ID" value="XM_069348117.1"/>
</dbReference>
<dbReference type="InterPro" id="IPR050613">
    <property type="entry name" value="Sec_Metabolite_Reg"/>
</dbReference>
<keyword evidence="2" id="KW-0479">Metal-binding</keyword>
<evidence type="ECO:0000313" key="7">
    <source>
        <dbReference type="Proteomes" id="UP001562354"/>
    </source>
</evidence>
<protein>
    <recommendedName>
        <fullName evidence="5">Zn(2)-C6 fungal-type domain-containing protein</fullName>
    </recommendedName>
</protein>
<dbReference type="Pfam" id="PF04082">
    <property type="entry name" value="Fungal_trans"/>
    <property type="match status" value="1"/>
</dbReference>
<evidence type="ECO:0000256" key="1">
    <source>
        <dbReference type="ARBA" id="ARBA00004123"/>
    </source>
</evidence>
<evidence type="ECO:0000256" key="2">
    <source>
        <dbReference type="ARBA" id="ARBA00022723"/>
    </source>
</evidence>
<dbReference type="EMBL" id="JBFMKM010000008">
    <property type="protein sequence ID" value="KAL1304901.1"/>
    <property type="molecule type" value="Genomic_DNA"/>
</dbReference>
<keyword evidence="3" id="KW-0539">Nucleus</keyword>
<proteinExistence type="predicted"/>
<dbReference type="Proteomes" id="UP001562354">
    <property type="component" value="Unassembled WGS sequence"/>
</dbReference>
<dbReference type="SUPFAM" id="SSF57701">
    <property type="entry name" value="Zn2/Cys6 DNA-binding domain"/>
    <property type="match status" value="1"/>
</dbReference>
<dbReference type="GeneID" id="95977519"/>
<organism evidence="6 7">
    <name type="scientific">Neodothiora populina</name>
    <dbReference type="NCBI Taxonomy" id="2781224"/>
    <lineage>
        <taxon>Eukaryota</taxon>
        <taxon>Fungi</taxon>
        <taxon>Dikarya</taxon>
        <taxon>Ascomycota</taxon>
        <taxon>Pezizomycotina</taxon>
        <taxon>Dothideomycetes</taxon>
        <taxon>Dothideomycetidae</taxon>
        <taxon>Dothideales</taxon>
        <taxon>Dothioraceae</taxon>
        <taxon>Neodothiora</taxon>
    </lineage>
</organism>
<dbReference type="PANTHER" id="PTHR31001:SF50">
    <property type="entry name" value="ZN(II)2CYS6 TRANSCRIPTION FACTOR (EUROFUNG)"/>
    <property type="match status" value="1"/>
</dbReference>
<dbReference type="CDD" id="cd00067">
    <property type="entry name" value="GAL4"/>
    <property type="match status" value="1"/>
</dbReference>